<dbReference type="AlphaFoldDB" id="A0A1B8U5G1"/>
<dbReference type="STRING" id="996801.BW723_15250"/>
<accession>A0A1B8U5G1</accession>
<name>A0A1B8U5G1_9FLAO</name>
<dbReference type="KEGG" id="prn:BW723_15250"/>
<dbReference type="RefSeq" id="WP_068358187.1">
    <property type="nucleotide sequence ID" value="NZ_CP019337.1"/>
</dbReference>
<dbReference type="Proteomes" id="UP000092612">
    <property type="component" value="Unassembled WGS sequence"/>
</dbReference>
<dbReference type="EMBL" id="LSFL01000009">
    <property type="protein sequence ID" value="OBY67090.1"/>
    <property type="molecule type" value="Genomic_DNA"/>
</dbReference>
<evidence type="ECO:0000313" key="1">
    <source>
        <dbReference type="EMBL" id="OBY67090.1"/>
    </source>
</evidence>
<protein>
    <recommendedName>
        <fullName evidence="3">Transcriptional regulator</fullName>
    </recommendedName>
</protein>
<gene>
    <name evidence="1" type="ORF">LPB301_04540</name>
</gene>
<reference evidence="2" key="1">
    <citation type="submission" date="2016-02" db="EMBL/GenBank/DDBJ databases">
        <title>Paenibacillus sp. LPB0068, isolated from Crassostrea gigas.</title>
        <authorList>
            <person name="Shin S.-K."/>
            <person name="Yi H."/>
        </authorList>
    </citation>
    <scope>NUCLEOTIDE SEQUENCE [LARGE SCALE GENOMIC DNA]</scope>
    <source>
        <strain evidence="2">KCTC 23969</strain>
    </source>
</reference>
<evidence type="ECO:0008006" key="3">
    <source>
        <dbReference type="Google" id="ProtNLM"/>
    </source>
</evidence>
<keyword evidence="2" id="KW-1185">Reference proteome</keyword>
<sequence length="69" mass="8127">MKTQELSTRQLAVVNELKSEHLTSFQILNRINSFKLILVVYNVLDELKNKGILKSYTKQNVKYHYIESN</sequence>
<evidence type="ECO:0000313" key="2">
    <source>
        <dbReference type="Proteomes" id="UP000092612"/>
    </source>
</evidence>
<comment type="caution">
    <text evidence="1">The sequence shown here is derived from an EMBL/GenBank/DDBJ whole genome shotgun (WGS) entry which is preliminary data.</text>
</comment>
<dbReference type="OrthoDB" id="1203011at2"/>
<proteinExistence type="predicted"/>
<organism evidence="1 2">
    <name type="scientific">Polaribacter reichenbachii</name>
    <dbReference type="NCBI Taxonomy" id="996801"/>
    <lineage>
        <taxon>Bacteria</taxon>
        <taxon>Pseudomonadati</taxon>
        <taxon>Bacteroidota</taxon>
        <taxon>Flavobacteriia</taxon>
        <taxon>Flavobacteriales</taxon>
        <taxon>Flavobacteriaceae</taxon>
    </lineage>
</organism>